<dbReference type="STRING" id="322095.HMPREF3185_01019"/>
<name>A0A134B8P2_9PORP</name>
<dbReference type="Proteomes" id="UP000070224">
    <property type="component" value="Unassembled WGS sequence"/>
</dbReference>
<evidence type="ECO:0000313" key="2">
    <source>
        <dbReference type="Proteomes" id="UP000070224"/>
    </source>
</evidence>
<dbReference type="AlphaFoldDB" id="A0A134B8P2"/>
<sequence length="60" mass="6860">MSQEPNLKEVFVAISYALHEELGKHLHDQESLVLTYKRTAPSPWASKALTMRQLPILTQL</sequence>
<reference evidence="2" key="1">
    <citation type="submission" date="2016-01" db="EMBL/GenBank/DDBJ databases">
        <authorList>
            <person name="Mitreva M."/>
            <person name="Pepin K.H."/>
            <person name="Mihindukulasuriya K.A."/>
            <person name="Fulton R."/>
            <person name="Fronick C."/>
            <person name="O'Laughlin M."/>
            <person name="Miner T."/>
            <person name="Herter B."/>
            <person name="Rosa B.A."/>
            <person name="Cordes M."/>
            <person name="Tomlinson C."/>
            <person name="Wollam A."/>
            <person name="Palsikar V.B."/>
            <person name="Mardis E.R."/>
            <person name="Wilson R.K."/>
        </authorList>
    </citation>
    <scope>NUCLEOTIDE SEQUENCE [LARGE SCALE GENOMIC DNA]</scope>
    <source>
        <strain evidence="2">KA00683</strain>
    </source>
</reference>
<dbReference type="OrthoDB" id="1446022at2"/>
<protein>
    <submittedName>
        <fullName evidence="1">Uncharacterized protein</fullName>
    </submittedName>
</protein>
<evidence type="ECO:0000313" key="1">
    <source>
        <dbReference type="EMBL" id="KXB76311.1"/>
    </source>
</evidence>
<dbReference type="EMBL" id="LSDK01000070">
    <property type="protein sequence ID" value="KXB76311.1"/>
    <property type="molecule type" value="Genomic_DNA"/>
</dbReference>
<organism evidence="1 2">
    <name type="scientific">Porphyromonas somerae</name>
    <dbReference type="NCBI Taxonomy" id="322095"/>
    <lineage>
        <taxon>Bacteria</taxon>
        <taxon>Pseudomonadati</taxon>
        <taxon>Bacteroidota</taxon>
        <taxon>Bacteroidia</taxon>
        <taxon>Bacteroidales</taxon>
        <taxon>Porphyromonadaceae</taxon>
        <taxon>Porphyromonas</taxon>
    </lineage>
</organism>
<keyword evidence="2" id="KW-1185">Reference proteome</keyword>
<accession>A0A134B8P2</accession>
<gene>
    <name evidence="1" type="ORF">HMPREF3185_01019</name>
</gene>
<comment type="caution">
    <text evidence="1">The sequence shown here is derived from an EMBL/GenBank/DDBJ whole genome shotgun (WGS) entry which is preliminary data.</text>
</comment>
<dbReference type="PATRIC" id="fig|322095.3.peg.1006"/>
<dbReference type="RefSeq" id="WP_009433217.1">
    <property type="nucleotide sequence ID" value="NZ_KQ960442.1"/>
</dbReference>
<proteinExistence type="predicted"/>